<dbReference type="PANTHER" id="PTHR43289">
    <property type="entry name" value="MITOGEN-ACTIVATED PROTEIN KINASE KINASE KINASE 20-RELATED"/>
    <property type="match status" value="1"/>
</dbReference>
<evidence type="ECO:0000313" key="10">
    <source>
        <dbReference type="Proteomes" id="UP000074382"/>
    </source>
</evidence>
<dbReference type="STRING" id="665004.AC529_11020"/>
<keyword evidence="3 9" id="KW-0418">Kinase</keyword>
<feature type="compositionally biased region" description="Pro residues" evidence="6">
    <location>
        <begin position="333"/>
        <end position="343"/>
    </location>
</feature>
<dbReference type="Gene3D" id="3.30.200.20">
    <property type="entry name" value="Phosphorylase Kinase, domain 1"/>
    <property type="match status" value="1"/>
</dbReference>
<sequence>MRPNGHERAKPLRTGDPTELGGYRVLGRLGRGGMGTVYLAVDERGQRVAVKLIHPDLSEDPAFRQRFAREVAAARRVARFSTAAVIDAQLDGDPLFIVSEYVPGPDLAEAVRVDGPMHGGTLESLALGVAAALTAIHGAGIVHRDLKPANVLLSAVGPKVIDFGIARALDEHSEVTRSSQIMGTPAYLAPEIIAGEPPGQPSDIFSWGCLVAYAGTGRAPFDGPTVPAVLHQIISAPPELSGLDPALRDLVESALDKFPDNRPTAQQLLNRLIGQEAPSPDAVHETVVRSWTPPSVTRPEAVPSGPNPAVPVAPSPVAASPVGRLGAAAPQPGGFPPAPPSPVLPQQGGPTPPGGQQPTAALPPQPEGPRRPFPLRAVGAGAGALLLVGAAVLGGVWLFGGRGVPEGIQIYADDFTTRQGWNDRDFDPGDTFYWMGYHEGGYALAADGESQVSTLHTAPVSELPEQVRVSATARVLSGPAYGTYGLYCFHNDDGDNVTSYTASVRVDGTMAQIRRDGGEEGSTHLEEVTGTPLPGFVESSEEAAEPAVNTLDFTCELNGEADTVALNLWINGEHVLEAVDPNPLPHDDEDAPQAGIRVTRGVGGGGNLVVVFDDFAVYRLDSGQAEESER</sequence>
<feature type="compositionally biased region" description="Pro residues" evidence="6">
    <location>
        <begin position="305"/>
        <end position="314"/>
    </location>
</feature>
<dbReference type="Proteomes" id="UP000074382">
    <property type="component" value="Unassembled WGS sequence"/>
</dbReference>
<dbReference type="RefSeq" id="WP_157080218.1">
    <property type="nucleotide sequence ID" value="NZ_KQ950184.1"/>
</dbReference>
<keyword evidence="4 5" id="KW-0067">ATP-binding</keyword>
<keyword evidence="7" id="KW-1133">Transmembrane helix</keyword>
<evidence type="ECO:0000256" key="7">
    <source>
        <dbReference type="SAM" id="Phobius"/>
    </source>
</evidence>
<evidence type="ECO:0000256" key="6">
    <source>
        <dbReference type="SAM" id="MobiDB-lite"/>
    </source>
</evidence>
<keyword evidence="7" id="KW-0472">Membrane</keyword>
<dbReference type="PROSITE" id="PS50011">
    <property type="entry name" value="PROTEIN_KINASE_DOM"/>
    <property type="match status" value="1"/>
</dbReference>
<feature type="region of interest" description="Disordered" evidence="6">
    <location>
        <begin position="276"/>
        <end position="373"/>
    </location>
</feature>
<feature type="compositionally biased region" description="Low complexity" evidence="6">
    <location>
        <begin position="315"/>
        <end position="332"/>
    </location>
</feature>
<dbReference type="PATRIC" id="fig|665004.4.peg.3229"/>
<proteinExistence type="predicted"/>
<dbReference type="PROSITE" id="PS00107">
    <property type="entry name" value="PROTEIN_KINASE_ATP"/>
    <property type="match status" value="1"/>
</dbReference>
<evidence type="ECO:0000256" key="4">
    <source>
        <dbReference type="ARBA" id="ARBA00022840"/>
    </source>
</evidence>
<dbReference type="OrthoDB" id="3915799at2"/>
<feature type="compositionally biased region" description="Pro residues" evidence="6">
    <location>
        <begin position="350"/>
        <end position="367"/>
    </location>
</feature>
<dbReference type="Gene3D" id="1.10.510.10">
    <property type="entry name" value="Transferase(Phosphotransferase) domain 1"/>
    <property type="match status" value="1"/>
</dbReference>
<dbReference type="Pfam" id="PF00069">
    <property type="entry name" value="Pkinase"/>
    <property type="match status" value="1"/>
</dbReference>
<keyword evidence="1" id="KW-0808">Transferase</keyword>
<evidence type="ECO:0000256" key="1">
    <source>
        <dbReference type="ARBA" id="ARBA00022679"/>
    </source>
</evidence>
<reference evidence="10" key="1">
    <citation type="journal article" date="2017" name="Acta Aliment.">
        <title>Plant polysaccharide degrading enzyme system of Thermpbifida cellulosilytica TB100 revealed by de novo genome project data.</title>
        <authorList>
            <person name="Toth A."/>
            <person name="Baka E."/>
            <person name="Luzics S."/>
            <person name="Bata-Vidacs I."/>
            <person name="Nagy I."/>
            <person name="Balint B."/>
            <person name="Herceg R."/>
            <person name="Olasz F."/>
            <person name="Wilk T."/>
            <person name="Nagy T."/>
            <person name="Kriszt B."/>
            <person name="Nagy I."/>
            <person name="Kukolya J."/>
        </authorList>
    </citation>
    <scope>NUCLEOTIDE SEQUENCE [LARGE SCALE GENOMIC DNA]</scope>
    <source>
        <strain evidence="10">TB100</strain>
    </source>
</reference>
<organism evidence="9 10">
    <name type="scientific">Thermobifida cellulosilytica TB100</name>
    <dbReference type="NCBI Taxonomy" id="665004"/>
    <lineage>
        <taxon>Bacteria</taxon>
        <taxon>Bacillati</taxon>
        <taxon>Actinomycetota</taxon>
        <taxon>Actinomycetes</taxon>
        <taxon>Streptosporangiales</taxon>
        <taxon>Nocardiopsidaceae</taxon>
        <taxon>Thermobifida</taxon>
    </lineage>
</organism>
<evidence type="ECO:0000256" key="2">
    <source>
        <dbReference type="ARBA" id="ARBA00022741"/>
    </source>
</evidence>
<dbReference type="SMART" id="SM00220">
    <property type="entry name" value="S_TKc"/>
    <property type="match status" value="1"/>
</dbReference>
<gene>
    <name evidence="9" type="ORF">AC529_11020</name>
</gene>
<evidence type="ECO:0000256" key="5">
    <source>
        <dbReference type="PROSITE-ProRule" id="PRU10141"/>
    </source>
</evidence>
<feature type="domain" description="Protein kinase" evidence="8">
    <location>
        <begin position="23"/>
        <end position="287"/>
    </location>
</feature>
<accession>A0A147KH89</accession>
<evidence type="ECO:0000256" key="3">
    <source>
        <dbReference type="ARBA" id="ARBA00022777"/>
    </source>
</evidence>
<keyword evidence="10" id="KW-1185">Reference proteome</keyword>
<keyword evidence="2 5" id="KW-0547">Nucleotide-binding</keyword>
<dbReference type="GO" id="GO:0004674">
    <property type="term" value="F:protein serine/threonine kinase activity"/>
    <property type="evidence" value="ECO:0007669"/>
    <property type="project" value="TreeGrafter"/>
</dbReference>
<dbReference type="InterPro" id="IPR011009">
    <property type="entry name" value="Kinase-like_dom_sf"/>
</dbReference>
<dbReference type="InterPro" id="IPR017441">
    <property type="entry name" value="Protein_kinase_ATP_BS"/>
</dbReference>
<feature type="transmembrane region" description="Helical" evidence="7">
    <location>
        <begin position="377"/>
        <end position="400"/>
    </location>
</feature>
<dbReference type="EMBL" id="LGEM01000084">
    <property type="protein sequence ID" value="KUP96663.1"/>
    <property type="molecule type" value="Genomic_DNA"/>
</dbReference>
<feature type="binding site" evidence="5">
    <location>
        <position position="51"/>
    </location>
    <ligand>
        <name>ATP</name>
        <dbReference type="ChEBI" id="CHEBI:30616"/>
    </ligand>
</feature>
<name>A0A147KH89_THECS</name>
<dbReference type="GO" id="GO:0005524">
    <property type="term" value="F:ATP binding"/>
    <property type="evidence" value="ECO:0007669"/>
    <property type="project" value="UniProtKB-UniRule"/>
</dbReference>
<dbReference type="InterPro" id="IPR008271">
    <property type="entry name" value="Ser/Thr_kinase_AS"/>
</dbReference>
<keyword evidence="7" id="KW-0812">Transmembrane</keyword>
<dbReference type="InterPro" id="IPR000719">
    <property type="entry name" value="Prot_kinase_dom"/>
</dbReference>
<evidence type="ECO:0000313" key="9">
    <source>
        <dbReference type="EMBL" id="KUP96663.1"/>
    </source>
</evidence>
<dbReference type="AlphaFoldDB" id="A0A147KH89"/>
<comment type="caution">
    <text evidence="9">The sequence shown here is derived from an EMBL/GenBank/DDBJ whole genome shotgun (WGS) entry which is preliminary data.</text>
</comment>
<protein>
    <submittedName>
        <fullName evidence="9">Tyrosine protein kinase</fullName>
    </submittedName>
</protein>
<evidence type="ECO:0000259" key="8">
    <source>
        <dbReference type="PROSITE" id="PS50011"/>
    </source>
</evidence>
<dbReference type="SUPFAM" id="SSF56112">
    <property type="entry name" value="Protein kinase-like (PK-like)"/>
    <property type="match status" value="1"/>
</dbReference>
<dbReference type="PROSITE" id="PS00108">
    <property type="entry name" value="PROTEIN_KINASE_ST"/>
    <property type="match status" value="1"/>
</dbReference>
<dbReference type="CDD" id="cd14014">
    <property type="entry name" value="STKc_PknB_like"/>
    <property type="match status" value="1"/>
</dbReference>
<dbReference type="PANTHER" id="PTHR43289:SF34">
    <property type="entry name" value="SERINE_THREONINE-PROTEIN KINASE YBDM-RELATED"/>
    <property type="match status" value="1"/>
</dbReference>